<keyword evidence="1" id="KW-1133">Transmembrane helix</keyword>
<feature type="transmembrane region" description="Helical" evidence="1">
    <location>
        <begin position="31"/>
        <end position="55"/>
    </location>
</feature>
<gene>
    <name evidence="2" type="ORF">ILYODFUR_004492</name>
</gene>
<organism evidence="2 3">
    <name type="scientific">Ilyodon furcidens</name>
    <name type="common">goldbreast splitfin</name>
    <dbReference type="NCBI Taxonomy" id="33524"/>
    <lineage>
        <taxon>Eukaryota</taxon>
        <taxon>Metazoa</taxon>
        <taxon>Chordata</taxon>
        <taxon>Craniata</taxon>
        <taxon>Vertebrata</taxon>
        <taxon>Euteleostomi</taxon>
        <taxon>Actinopterygii</taxon>
        <taxon>Neopterygii</taxon>
        <taxon>Teleostei</taxon>
        <taxon>Neoteleostei</taxon>
        <taxon>Acanthomorphata</taxon>
        <taxon>Ovalentaria</taxon>
        <taxon>Atherinomorphae</taxon>
        <taxon>Cyprinodontiformes</taxon>
        <taxon>Goodeidae</taxon>
        <taxon>Ilyodon</taxon>
    </lineage>
</organism>
<name>A0ABV0UHD5_9TELE</name>
<keyword evidence="3" id="KW-1185">Reference proteome</keyword>
<evidence type="ECO:0000256" key="1">
    <source>
        <dbReference type="SAM" id="Phobius"/>
    </source>
</evidence>
<sequence length="106" mass="12025">MLVPNSRKDVFYLFHTDCIIKDNRSSARRGCLTLIFFYFFCSLCFAPLLFLRFLVTSFSTAIPSPCYPLPILFAPTLIFSLSIMGSPWKKLSSCMCGCVCVRVQLS</sequence>
<proteinExistence type="predicted"/>
<keyword evidence="1" id="KW-0812">Transmembrane</keyword>
<keyword evidence="1" id="KW-0472">Membrane</keyword>
<accession>A0ABV0UHD5</accession>
<protein>
    <submittedName>
        <fullName evidence="2">Uncharacterized protein</fullName>
    </submittedName>
</protein>
<evidence type="ECO:0000313" key="3">
    <source>
        <dbReference type="Proteomes" id="UP001482620"/>
    </source>
</evidence>
<feature type="transmembrane region" description="Helical" evidence="1">
    <location>
        <begin position="67"/>
        <end position="85"/>
    </location>
</feature>
<evidence type="ECO:0000313" key="2">
    <source>
        <dbReference type="EMBL" id="MEQ2243187.1"/>
    </source>
</evidence>
<dbReference type="Proteomes" id="UP001482620">
    <property type="component" value="Unassembled WGS sequence"/>
</dbReference>
<dbReference type="EMBL" id="JAHRIQ010069760">
    <property type="protein sequence ID" value="MEQ2243187.1"/>
    <property type="molecule type" value="Genomic_DNA"/>
</dbReference>
<reference evidence="2 3" key="1">
    <citation type="submission" date="2021-06" db="EMBL/GenBank/DDBJ databases">
        <authorList>
            <person name="Palmer J.M."/>
        </authorList>
    </citation>
    <scope>NUCLEOTIDE SEQUENCE [LARGE SCALE GENOMIC DNA]</scope>
    <source>
        <strain evidence="3">if_2019</strain>
        <tissue evidence="2">Muscle</tissue>
    </source>
</reference>
<comment type="caution">
    <text evidence="2">The sequence shown here is derived from an EMBL/GenBank/DDBJ whole genome shotgun (WGS) entry which is preliminary data.</text>
</comment>